<evidence type="ECO:0000256" key="1">
    <source>
        <dbReference type="ARBA" id="ARBA00023180"/>
    </source>
</evidence>
<keyword evidence="1" id="KW-0325">Glycoprotein</keyword>
<comment type="caution">
    <text evidence="4">The sequence shown here is derived from an EMBL/GenBank/DDBJ whole genome shotgun (WGS) entry which is preliminary data.</text>
</comment>
<sequence length="201" mass="22052">LLYYLHHLHASFRSRLECCCTILTFLSTPLLQQVGHGAGHQGEDLLGVFSTRTGSTNNPLDSSALCVFPLDELDRHIDSTRDLCYTQDGWVEGRGEVAYIEYEVKSSCANLPLNTLNAYPCGSDHTPSPMASKIPLAAKAVWQTSMARLTAVAVSVREGHSIAFLGDARGNLHKVRIEVRSILYGFLLSECVWGKGRVSQS</sequence>
<organism evidence="4 5">
    <name type="scientific">Xenoophorus captivus</name>
    <dbReference type="NCBI Taxonomy" id="1517983"/>
    <lineage>
        <taxon>Eukaryota</taxon>
        <taxon>Metazoa</taxon>
        <taxon>Chordata</taxon>
        <taxon>Craniata</taxon>
        <taxon>Vertebrata</taxon>
        <taxon>Euteleostomi</taxon>
        <taxon>Actinopterygii</taxon>
        <taxon>Neopterygii</taxon>
        <taxon>Teleostei</taxon>
        <taxon>Neoteleostei</taxon>
        <taxon>Acanthomorphata</taxon>
        <taxon>Ovalentaria</taxon>
        <taxon>Atherinomorphae</taxon>
        <taxon>Cyprinodontiformes</taxon>
        <taxon>Goodeidae</taxon>
        <taxon>Xenoophorus</taxon>
    </lineage>
</organism>
<evidence type="ECO:0000313" key="4">
    <source>
        <dbReference type="EMBL" id="MEQ2197411.1"/>
    </source>
</evidence>
<dbReference type="InterPro" id="IPR031148">
    <property type="entry name" value="Plexin"/>
</dbReference>
<dbReference type="Proteomes" id="UP001434883">
    <property type="component" value="Unassembled WGS sequence"/>
</dbReference>
<dbReference type="PANTHER" id="PTHR22625">
    <property type="entry name" value="PLEXIN"/>
    <property type="match status" value="1"/>
</dbReference>
<evidence type="ECO:0000259" key="3">
    <source>
        <dbReference type="PROSITE" id="PS51004"/>
    </source>
</evidence>
<dbReference type="InterPro" id="IPR015943">
    <property type="entry name" value="WD40/YVTN_repeat-like_dom_sf"/>
</dbReference>
<dbReference type="SUPFAM" id="SSF101912">
    <property type="entry name" value="Sema domain"/>
    <property type="match status" value="1"/>
</dbReference>
<accession>A0ABV0QNK6</accession>
<dbReference type="EMBL" id="JAHRIN010017625">
    <property type="protein sequence ID" value="MEQ2197411.1"/>
    <property type="molecule type" value="Genomic_DNA"/>
</dbReference>
<name>A0ABV0QNK6_9TELE</name>
<evidence type="ECO:0000313" key="5">
    <source>
        <dbReference type="Proteomes" id="UP001434883"/>
    </source>
</evidence>
<feature type="domain" description="Sema" evidence="3">
    <location>
        <begin position="1"/>
        <end position="201"/>
    </location>
</feature>
<gene>
    <name evidence="4" type="ORF">XENOCAPTIV_029044</name>
</gene>
<comment type="caution">
    <text evidence="2">Lacks conserved residue(s) required for the propagation of feature annotation.</text>
</comment>
<proteinExistence type="predicted"/>
<feature type="non-terminal residue" evidence="4">
    <location>
        <position position="1"/>
    </location>
</feature>
<dbReference type="InterPro" id="IPR036352">
    <property type="entry name" value="Semap_dom_sf"/>
</dbReference>
<evidence type="ECO:0000256" key="2">
    <source>
        <dbReference type="PROSITE-ProRule" id="PRU00352"/>
    </source>
</evidence>
<dbReference type="InterPro" id="IPR001627">
    <property type="entry name" value="Semap_dom"/>
</dbReference>
<reference evidence="4 5" key="1">
    <citation type="submission" date="2021-06" db="EMBL/GenBank/DDBJ databases">
        <authorList>
            <person name="Palmer J.M."/>
        </authorList>
    </citation>
    <scope>NUCLEOTIDE SEQUENCE [LARGE SCALE GENOMIC DNA]</scope>
    <source>
        <strain evidence="4 5">XC_2019</strain>
        <tissue evidence="4">Muscle</tissue>
    </source>
</reference>
<dbReference type="Pfam" id="PF01403">
    <property type="entry name" value="Sema"/>
    <property type="match status" value="1"/>
</dbReference>
<dbReference type="PANTHER" id="PTHR22625:SF59">
    <property type="entry name" value="PLEXIN-B1 ISOFORM X1"/>
    <property type="match status" value="1"/>
</dbReference>
<protein>
    <recommendedName>
        <fullName evidence="3">Sema domain-containing protein</fullName>
    </recommendedName>
</protein>
<keyword evidence="5" id="KW-1185">Reference proteome</keyword>
<dbReference type="PROSITE" id="PS51004">
    <property type="entry name" value="SEMA"/>
    <property type="match status" value="1"/>
</dbReference>
<dbReference type="Gene3D" id="2.130.10.10">
    <property type="entry name" value="YVTN repeat-like/Quinoprotein amine dehydrogenase"/>
    <property type="match status" value="1"/>
</dbReference>